<dbReference type="GO" id="GO:0006351">
    <property type="term" value="P:DNA-templated transcription"/>
    <property type="evidence" value="ECO:0007669"/>
    <property type="project" value="InterPro"/>
</dbReference>
<dbReference type="InterPro" id="IPR048846">
    <property type="entry name" value="PaaX-like_central"/>
</dbReference>
<dbReference type="InterPro" id="IPR036388">
    <property type="entry name" value="WH-like_DNA-bd_sf"/>
</dbReference>
<dbReference type="OrthoDB" id="2270427at2"/>
<dbReference type="EMBL" id="FOMD01000003">
    <property type="protein sequence ID" value="SFD14678.1"/>
    <property type="molecule type" value="Genomic_DNA"/>
</dbReference>
<dbReference type="Gene3D" id="1.20.58.1460">
    <property type="match status" value="1"/>
</dbReference>
<feature type="domain" description="Transcriptional repressor PaaX-like C-terminal" evidence="2">
    <location>
        <begin position="183"/>
        <end position="264"/>
    </location>
</feature>
<dbReference type="Pfam" id="PF08223">
    <property type="entry name" value="PaaX_C"/>
    <property type="match status" value="1"/>
</dbReference>
<dbReference type="InterPro" id="IPR011965">
    <property type="entry name" value="PaaX_trns_reg"/>
</dbReference>
<accession>A0A1I1Q480</accession>
<organism evidence="4 5">
    <name type="scientific">Klenkia taihuensis</name>
    <dbReference type="NCBI Taxonomy" id="1225127"/>
    <lineage>
        <taxon>Bacteria</taxon>
        <taxon>Bacillati</taxon>
        <taxon>Actinomycetota</taxon>
        <taxon>Actinomycetes</taxon>
        <taxon>Geodermatophilales</taxon>
        <taxon>Geodermatophilaceae</taxon>
        <taxon>Klenkia</taxon>
    </lineage>
</organism>
<dbReference type="Gene3D" id="1.10.10.10">
    <property type="entry name" value="Winged helix-like DNA-binding domain superfamily/Winged helix DNA-binding domain"/>
    <property type="match status" value="1"/>
</dbReference>
<dbReference type="PIRSF" id="PIRSF020623">
    <property type="entry name" value="PaaX"/>
    <property type="match status" value="1"/>
</dbReference>
<evidence type="ECO:0000259" key="3">
    <source>
        <dbReference type="Pfam" id="PF20803"/>
    </source>
</evidence>
<dbReference type="PANTHER" id="PTHR30319:SF1">
    <property type="entry name" value="TRANSCRIPTIONAL REPRESSOR PAAX"/>
    <property type="match status" value="1"/>
</dbReference>
<dbReference type="Proteomes" id="UP000199022">
    <property type="component" value="Unassembled WGS sequence"/>
</dbReference>
<gene>
    <name evidence="4" type="ORF">SAMN05661030_2496</name>
</gene>
<evidence type="ECO:0000313" key="5">
    <source>
        <dbReference type="Proteomes" id="UP000199022"/>
    </source>
</evidence>
<dbReference type="PANTHER" id="PTHR30319">
    <property type="entry name" value="PHENYLACETIC ACID REGULATOR-RELATED TRANSCRIPTIONAL REPRESSOR"/>
    <property type="match status" value="1"/>
</dbReference>
<evidence type="ECO:0000259" key="1">
    <source>
        <dbReference type="Pfam" id="PF07848"/>
    </source>
</evidence>
<dbReference type="Pfam" id="PF20803">
    <property type="entry name" value="PaaX_M"/>
    <property type="match status" value="1"/>
</dbReference>
<protein>
    <submittedName>
        <fullName evidence="4">Transcriptional regulator, PaaX family</fullName>
    </submittedName>
</protein>
<feature type="domain" description="Transcriptional repressor PaaX-like N-terminal" evidence="1">
    <location>
        <begin position="13"/>
        <end position="78"/>
    </location>
</feature>
<dbReference type="RefSeq" id="WP_091559083.1">
    <property type="nucleotide sequence ID" value="NZ_BNAC01000001.1"/>
</dbReference>
<evidence type="ECO:0000259" key="2">
    <source>
        <dbReference type="Pfam" id="PF08223"/>
    </source>
</evidence>
<dbReference type="InterPro" id="IPR013225">
    <property type="entry name" value="PaaX_C"/>
</dbReference>
<dbReference type="Gene3D" id="3.30.70.2650">
    <property type="match status" value="1"/>
</dbReference>
<keyword evidence="5" id="KW-1185">Reference proteome</keyword>
<name>A0A1I1Q480_9ACTN</name>
<feature type="domain" description="Transcriptional repressor PaaX-like central Cas2-like" evidence="3">
    <location>
        <begin position="101"/>
        <end position="175"/>
    </location>
</feature>
<dbReference type="Pfam" id="PF07848">
    <property type="entry name" value="PaaX"/>
    <property type="match status" value="1"/>
</dbReference>
<sequence length="277" mass="29610">MTAAVAADVRTTPESLLLTFFGTHVLGRATRVSAASVVEVLQRAGTPAPATRSALTRMVSKGLLSSRRLGRPAYLGLTPRSEQVLQDGGARVWRSGAVNRFWDGRWTLLSFSLPGSWQRQRHELRARLVWAGFGPVQGGLWIAPGTVDVVPLLAGASAAPYVRSFVATPGSGDDVPAMVAAAWDLDAIAEGYRGFADRWDGGPADRQHTDPLARQLLLETEWLQLVRADPRLPVELLPASWPAGPAQDLFHRLHAAVDPAARAVAAGLLDTVPEGAP</sequence>
<reference evidence="5" key="1">
    <citation type="submission" date="2016-10" db="EMBL/GenBank/DDBJ databases">
        <authorList>
            <person name="Varghese N."/>
            <person name="Submissions S."/>
        </authorList>
    </citation>
    <scope>NUCLEOTIDE SEQUENCE [LARGE SCALE GENOMIC DNA]</scope>
    <source>
        <strain evidence="5">DSM 45962</strain>
    </source>
</reference>
<dbReference type="AlphaFoldDB" id="A0A1I1Q480"/>
<evidence type="ECO:0000313" key="4">
    <source>
        <dbReference type="EMBL" id="SFD14678.1"/>
    </source>
</evidence>
<dbReference type="InterPro" id="IPR012906">
    <property type="entry name" value="PaaX-like_N"/>
</dbReference>
<proteinExistence type="predicted"/>
<dbReference type="STRING" id="1225127.SAMN05661030_2496"/>